<organism evidence="1 2">
    <name type="scientific">Streptomyces galilaeus</name>
    <dbReference type="NCBI Taxonomy" id="33899"/>
    <lineage>
        <taxon>Bacteria</taxon>
        <taxon>Bacillati</taxon>
        <taxon>Actinomycetota</taxon>
        <taxon>Actinomycetes</taxon>
        <taxon>Kitasatosporales</taxon>
        <taxon>Streptomycetaceae</taxon>
        <taxon>Streptomyces</taxon>
    </lineage>
</organism>
<dbReference type="Proteomes" id="UP001631993">
    <property type="component" value="Unassembled WGS sequence"/>
</dbReference>
<dbReference type="RefSeq" id="WP_369278433.1">
    <property type="nucleotide sequence ID" value="NZ_JBJVMW010000042.1"/>
</dbReference>
<protein>
    <submittedName>
        <fullName evidence="1">Uncharacterized protein</fullName>
    </submittedName>
</protein>
<proteinExistence type="predicted"/>
<gene>
    <name evidence="1" type="ORF">ACKI1S_46300</name>
</gene>
<sequence length="90" mass="9751">MARTARVGDVVLVAVDPATNNGAKTAPAIVTRTWSGTSINVRVLHDNDVPIEWRCSLVHADVLPDSAPDNPDAAWKYRWTWPSTPDADAS</sequence>
<evidence type="ECO:0000313" key="1">
    <source>
        <dbReference type="EMBL" id="MFM9653475.1"/>
    </source>
</evidence>
<comment type="caution">
    <text evidence="1">The sequence shown here is derived from an EMBL/GenBank/DDBJ whole genome shotgun (WGS) entry which is preliminary data.</text>
</comment>
<name>A0ABW9J0L9_STRGJ</name>
<reference evidence="1 2" key="1">
    <citation type="submission" date="2024-12" db="EMBL/GenBank/DDBJ databases">
        <title>Forecasting of Potato common scab and diversities of Pathogenic streptomyces spp. in china.</title>
        <authorList>
            <person name="Handique U."/>
            <person name="Wu J."/>
        </authorList>
    </citation>
    <scope>NUCLEOTIDE SEQUENCE [LARGE SCALE GENOMIC DNA]</scope>
    <source>
        <strain evidence="1 2">ZRIMU1585</strain>
    </source>
</reference>
<evidence type="ECO:0000313" key="2">
    <source>
        <dbReference type="Proteomes" id="UP001631993"/>
    </source>
</evidence>
<keyword evidence="2" id="KW-1185">Reference proteome</keyword>
<dbReference type="EMBL" id="JBJVNE010000053">
    <property type="protein sequence ID" value="MFM9653475.1"/>
    <property type="molecule type" value="Genomic_DNA"/>
</dbReference>
<accession>A0ABW9J0L9</accession>